<dbReference type="InterPro" id="IPR000884">
    <property type="entry name" value="TSP1_rpt"/>
</dbReference>
<protein>
    <submittedName>
        <fullName evidence="3">Uncharacterized protein</fullName>
    </submittedName>
</protein>
<gene>
    <name evidence="3" type="ORF">CVLEPA_LOCUS14623</name>
</gene>
<dbReference type="Pfam" id="PF19030">
    <property type="entry name" value="TSP1_ADAMTS"/>
    <property type="match status" value="1"/>
</dbReference>
<comment type="caution">
    <text evidence="3">The sequence shown here is derived from an EMBL/GenBank/DDBJ whole genome shotgun (WGS) entry which is preliminary data.</text>
</comment>
<evidence type="ECO:0000313" key="4">
    <source>
        <dbReference type="Proteomes" id="UP001642483"/>
    </source>
</evidence>
<reference evidence="3 4" key="1">
    <citation type="submission" date="2024-02" db="EMBL/GenBank/DDBJ databases">
        <authorList>
            <person name="Daric V."/>
            <person name="Darras S."/>
        </authorList>
    </citation>
    <scope>NUCLEOTIDE SEQUENCE [LARGE SCALE GENOMIC DNA]</scope>
</reference>
<evidence type="ECO:0000256" key="2">
    <source>
        <dbReference type="ARBA" id="ARBA00023157"/>
    </source>
</evidence>
<organism evidence="3 4">
    <name type="scientific">Clavelina lepadiformis</name>
    <name type="common">Light-bulb sea squirt</name>
    <name type="synonym">Ascidia lepadiformis</name>
    <dbReference type="NCBI Taxonomy" id="159417"/>
    <lineage>
        <taxon>Eukaryota</taxon>
        <taxon>Metazoa</taxon>
        <taxon>Chordata</taxon>
        <taxon>Tunicata</taxon>
        <taxon>Ascidiacea</taxon>
        <taxon>Aplousobranchia</taxon>
        <taxon>Clavelinidae</taxon>
        <taxon>Clavelina</taxon>
    </lineage>
</organism>
<dbReference type="SMART" id="SM00209">
    <property type="entry name" value="TSP1"/>
    <property type="match status" value="4"/>
</dbReference>
<name>A0ABP0FXT6_CLALP</name>
<accession>A0ABP0FXT6</accession>
<evidence type="ECO:0000256" key="1">
    <source>
        <dbReference type="ARBA" id="ARBA00022737"/>
    </source>
</evidence>
<proteinExistence type="predicted"/>
<keyword evidence="1" id="KW-0677">Repeat</keyword>
<evidence type="ECO:0000313" key="3">
    <source>
        <dbReference type="EMBL" id="CAK8683562.1"/>
    </source>
</evidence>
<dbReference type="Proteomes" id="UP001642483">
    <property type="component" value="Unassembled WGS sequence"/>
</dbReference>
<dbReference type="PRINTS" id="PR01705">
    <property type="entry name" value="TSP1REPEAT"/>
</dbReference>
<dbReference type="PANTHER" id="PTHR22906">
    <property type="entry name" value="PROPERDIN"/>
    <property type="match status" value="1"/>
</dbReference>
<dbReference type="PANTHER" id="PTHR22906:SF21">
    <property type="entry name" value="SEMA DOMAIN-CONTAINING PROTEIN"/>
    <property type="match status" value="1"/>
</dbReference>
<dbReference type="InterPro" id="IPR036383">
    <property type="entry name" value="TSP1_rpt_sf"/>
</dbReference>
<keyword evidence="4" id="KW-1185">Reference proteome</keyword>
<dbReference type="PROSITE" id="PS50092">
    <property type="entry name" value="TSP1"/>
    <property type="match status" value="2"/>
</dbReference>
<dbReference type="SUPFAM" id="SSF82895">
    <property type="entry name" value="TSP-1 type 1 repeat"/>
    <property type="match status" value="3"/>
</dbReference>
<sequence>MIANTHTVIIINLYAGSTEEYQRTIATLSPESGLPTSTNISTTANIASSSVQIIQIQSSNAATDVQITSPASNVPFTKSHSKVHTDGPAGFFRFGDVIFHSRCESDGILCGPDIVDKMTCTSQFCCWVTFNNKSSCIQPTIYIMKWSRNGAWSAWQTWSKCKGETCTLGTQTRRRTCENARKSASNECPGVPEQQRPCIVPCPPTWAPWETWTPCTSTCGPGITRRTRECHQNGSPMPAQTCLGRHIGAMHVRRCNQYLCATWTLWQESPCLNSCGLSYKYRMRACSEKSSKKIDSRCSMSMLKCNLGSCQTVLDRPEVRWAPWEGWSKCSKSCGRGKRFRERSCFEILTGDVVPPKEAKCVGGLAMSAQQEICNSDPCPS</sequence>
<dbReference type="Gene3D" id="2.20.100.10">
    <property type="entry name" value="Thrombospondin type-1 (TSP1) repeat"/>
    <property type="match status" value="3"/>
</dbReference>
<keyword evidence="2" id="KW-1015">Disulfide bond</keyword>
<dbReference type="InterPro" id="IPR052065">
    <property type="entry name" value="Compl_asym_regulator"/>
</dbReference>
<dbReference type="EMBL" id="CAWYQH010000097">
    <property type="protein sequence ID" value="CAK8683562.1"/>
    <property type="molecule type" value="Genomic_DNA"/>
</dbReference>
<dbReference type="Pfam" id="PF00090">
    <property type="entry name" value="TSP_1"/>
    <property type="match status" value="2"/>
</dbReference>